<protein>
    <submittedName>
        <fullName evidence="5">Uncharacterized protein</fullName>
    </submittedName>
</protein>
<evidence type="ECO:0000256" key="1">
    <source>
        <dbReference type="ARBA" id="ARBA00004651"/>
    </source>
</evidence>
<keyword evidence="4" id="KW-1133">Transmembrane helix</keyword>
<dbReference type="GO" id="GO:0140410">
    <property type="term" value="F:monoatomic cation:bicarbonate symporter activity"/>
    <property type="evidence" value="ECO:0007669"/>
    <property type="project" value="TreeGrafter"/>
</dbReference>
<evidence type="ECO:0000256" key="3">
    <source>
        <dbReference type="ARBA" id="ARBA00034634"/>
    </source>
</evidence>
<dbReference type="Gene3D" id="3.30.70.270">
    <property type="match status" value="1"/>
</dbReference>
<dbReference type="InterPro" id="IPR043502">
    <property type="entry name" value="DNA/RNA_pol_sf"/>
</dbReference>
<gene>
    <name evidence="5" type="ORF">SKAU_G00385420</name>
</gene>
<feature type="transmembrane region" description="Helical" evidence="4">
    <location>
        <begin position="7"/>
        <end position="28"/>
    </location>
</feature>
<dbReference type="GO" id="GO:0005385">
    <property type="term" value="F:zinc ion transmembrane transporter activity"/>
    <property type="evidence" value="ECO:0007669"/>
    <property type="project" value="TreeGrafter"/>
</dbReference>
<keyword evidence="6" id="KW-1185">Reference proteome</keyword>
<dbReference type="InterPro" id="IPR050799">
    <property type="entry name" value="ZIP_Transporter"/>
</dbReference>
<dbReference type="Proteomes" id="UP001152622">
    <property type="component" value="Chromosome 19"/>
</dbReference>
<dbReference type="InterPro" id="IPR043128">
    <property type="entry name" value="Rev_trsase/Diguanyl_cyclase"/>
</dbReference>
<dbReference type="GO" id="GO:0030003">
    <property type="term" value="P:intracellular monoatomic cation homeostasis"/>
    <property type="evidence" value="ECO:0007669"/>
    <property type="project" value="TreeGrafter"/>
</dbReference>
<name>A0A9Q1IF19_SYNKA</name>
<evidence type="ECO:0000313" key="6">
    <source>
        <dbReference type="Proteomes" id="UP001152622"/>
    </source>
</evidence>
<dbReference type="PANTHER" id="PTHR12191">
    <property type="entry name" value="SOLUTE CARRIER FAMILY 39"/>
    <property type="match status" value="1"/>
</dbReference>
<dbReference type="Gene3D" id="3.10.10.10">
    <property type="entry name" value="HIV Type 1 Reverse Transcriptase, subunit A, domain 1"/>
    <property type="match status" value="1"/>
</dbReference>
<organism evidence="5 6">
    <name type="scientific">Synaphobranchus kaupii</name>
    <name type="common">Kaup's arrowtooth eel</name>
    <dbReference type="NCBI Taxonomy" id="118154"/>
    <lineage>
        <taxon>Eukaryota</taxon>
        <taxon>Metazoa</taxon>
        <taxon>Chordata</taxon>
        <taxon>Craniata</taxon>
        <taxon>Vertebrata</taxon>
        <taxon>Euteleostomi</taxon>
        <taxon>Actinopterygii</taxon>
        <taxon>Neopterygii</taxon>
        <taxon>Teleostei</taxon>
        <taxon>Anguilliformes</taxon>
        <taxon>Synaphobranchidae</taxon>
        <taxon>Synaphobranchus</taxon>
    </lineage>
</organism>
<comment type="catalytic activity">
    <reaction evidence="3">
        <text>Zn(2+)(in) = Zn(2+)(out)</text>
        <dbReference type="Rhea" id="RHEA:29351"/>
        <dbReference type="ChEBI" id="CHEBI:29105"/>
    </reaction>
</comment>
<reference evidence="5" key="1">
    <citation type="journal article" date="2023" name="Science">
        <title>Genome structures resolve the early diversification of teleost fishes.</title>
        <authorList>
            <person name="Parey E."/>
            <person name="Louis A."/>
            <person name="Montfort J."/>
            <person name="Bouchez O."/>
            <person name="Roques C."/>
            <person name="Iampietro C."/>
            <person name="Lluch J."/>
            <person name="Castinel A."/>
            <person name="Donnadieu C."/>
            <person name="Desvignes T."/>
            <person name="Floi Bucao C."/>
            <person name="Jouanno E."/>
            <person name="Wen M."/>
            <person name="Mejri S."/>
            <person name="Dirks R."/>
            <person name="Jansen H."/>
            <person name="Henkel C."/>
            <person name="Chen W.J."/>
            <person name="Zahm M."/>
            <person name="Cabau C."/>
            <person name="Klopp C."/>
            <person name="Thompson A.W."/>
            <person name="Robinson-Rechavi M."/>
            <person name="Braasch I."/>
            <person name="Lecointre G."/>
            <person name="Bobe J."/>
            <person name="Postlethwait J.H."/>
            <person name="Berthelot C."/>
            <person name="Roest Crollius H."/>
            <person name="Guiguen Y."/>
        </authorList>
    </citation>
    <scope>NUCLEOTIDE SEQUENCE</scope>
    <source>
        <strain evidence="5">WJC10195</strain>
    </source>
</reference>
<keyword evidence="4" id="KW-0812">Transmembrane</keyword>
<comment type="caution">
    <text evidence="5">The sequence shown here is derived from an EMBL/GenBank/DDBJ whole genome shotgun (WGS) entry which is preliminary data.</text>
</comment>
<proteinExistence type="predicted"/>
<dbReference type="GO" id="GO:0005886">
    <property type="term" value="C:plasma membrane"/>
    <property type="evidence" value="ECO:0007669"/>
    <property type="project" value="UniProtKB-SubCell"/>
</dbReference>
<keyword evidence="2" id="KW-1003">Cell membrane</keyword>
<dbReference type="SUPFAM" id="SSF56672">
    <property type="entry name" value="DNA/RNA polymerases"/>
    <property type="match status" value="1"/>
</dbReference>
<comment type="subcellular location">
    <subcellularLocation>
        <location evidence="1">Cell membrane</location>
        <topology evidence="1">Multi-pass membrane protein</topology>
    </subcellularLocation>
</comment>
<evidence type="ECO:0000256" key="4">
    <source>
        <dbReference type="SAM" id="Phobius"/>
    </source>
</evidence>
<dbReference type="OrthoDB" id="200954at2759"/>
<feature type="transmembrane region" description="Helical" evidence="4">
    <location>
        <begin position="34"/>
        <end position="54"/>
    </location>
</feature>
<evidence type="ECO:0000256" key="2">
    <source>
        <dbReference type="ARBA" id="ARBA00022475"/>
    </source>
</evidence>
<sequence length="119" mass="13191">MKVKQAILYNVLSAMMAYLGMIMGILIGHYAENIAMWIIALTAGLFVLAGKTVFSKEDLIRGYHQVPVNAEDIPKTAIITPFGLFKFLKTFGLRNATQTFQRMMLLSFKGLGFPVCVLG</sequence>
<keyword evidence="4" id="KW-0472">Membrane</keyword>
<dbReference type="PANTHER" id="PTHR12191:SF22">
    <property type="entry name" value="ZINC TRANSPORTER ZIP6"/>
    <property type="match status" value="1"/>
</dbReference>
<evidence type="ECO:0000313" key="5">
    <source>
        <dbReference type="EMBL" id="KAJ8337322.1"/>
    </source>
</evidence>
<dbReference type="EMBL" id="JAINUF010000019">
    <property type="protein sequence ID" value="KAJ8337322.1"/>
    <property type="molecule type" value="Genomic_DNA"/>
</dbReference>
<dbReference type="GO" id="GO:0071578">
    <property type="term" value="P:zinc ion import across plasma membrane"/>
    <property type="evidence" value="ECO:0007669"/>
    <property type="project" value="TreeGrafter"/>
</dbReference>
<accession>A0A9Q1IF19</accession>
<dbReference type="AlphaFoldDB" id="A0A9Q1IF19"/>